<evidence type="ECO:0000313" key="4">
    <source>
        <dbReference type="EMBL" id="TFD79506.1"/>
    </source>
</evidence>
<keyword evidence="1 4" id="KW-0808">Transferase</keyword>
<proteinExistence type="predicted"/>
<dbReference type="OrthoDB" id="70840at2"/>
<dbReference type="EMBL" id="SOHQ01000022">
    <property type="protein sequence ID" value="TFD79506.1"/>
    <property type="molecule type" value="Genomic_DNA"/>
</dbReference>
<dbReference type="AlphaFoldDB" id="A0A4Y8KPC6"/>
<evidence type="ECO:0000313" key="5">
    <source>
        <dbReference type="Proteomes" id="UP000298218"/>
    </source>
</evidence>
<evidence type="ECO:0000256" key="1">
    <source>
        <dbReference type="ARBA" id="ARBA00022679"/>
    </source>
</evidence>
<keyword evidence="2" id="KW-0012">Acyltransferase</keyword>
<dbReference type="GO" id="GO:0016747">
    <property type="term" value="F:acyltransferase activity, transferring groups other than amino-acyl groups"/>
    <property type="evidence" value="ECO:0007669"/>
    <property type="project" value="InterPro"/>
</dbReference>
<reference evidence="4 5" key="1">
    <citation type="submission" date="2019-03" db="EMBL/GenBank/DDBJ databases">
        <title>Genomics of glacier-inhabiting Cryobacterium strains.</title>
        <authorList>
            <person name="Liu Q."/>
            <person name="Xin Y.-H."/>
        </authorList>
    </citation>
    <scope>NUCLEOTIDE SEQUENCE [LARGE SCALE GENOMIC DNA]</scope>
    <source>
        <strain evidence="4 5">CGMCC 1.4292</strain>
    </source>
</reference>
<dbReference type="InterPro" id="IPR000182">
    <property type="entry name" value="GNAT_dom"/>
</dbReference>
<dbReference type="InterPro" id="IPR016181">
    <property type="entry name" value="Acyl_CoA_acyltransferase"/>
</dbReference>
<dbReference type="Gene3D" id="3.40.630.30">
    <property type="match status" value="1"/>
</dbReference>
<dbReference type="PANTHER" id="PTHR43877:SF2">
    <property type="entry name" value="AMINOALKYLPHOSPHONATE N-ACETYLTRANSFERASE-RELATED"/>
    <property type="match status" value="1"/>
</dbReference>
<sequence>MVYVQFSLVRFSSPEVAPLLAGLRLEYNSRYGAGAGDSTEDVPAEEFEAPNGGFLVLLDGEHTVAGGGIHRFDAETAEIKRMWTNPDYRRQGHARSILRALEALAGRLGFARVRLETGYAQPEALALYRSLGYRDIGNYGIFENASGFERTLSEPEAAVVTDAAASVTA</sequence>
<dbReference type="PANTHER" id="PTHR43877">
    <property type="entry name" value="AMINOALKYLPHOSPHONATE N-ACETYLTRANSFERASE-RELATED-RELATED"/>
    <property type="match status" value="1"/>
</dbReference>
<name>A0A4Y8KPC6_9MICO</name>
<dbReference type="SUPFAM" id="SSF55729">
    <property type="entry name" value="Acyl-CoA N-acyltransferases (Nat)"/>
    <property type="match status" value="1"/>
</dbReference>
<dbReference type="Proteomes" id="UP000298218">
    <property type="component" value="Unassembled WGS sequence"/>
</dbReference>
<dbReference type="Pfam" id="PF00583">
    <property type="entry name" value="Acetyltransf_1"/>
    <property type="match status" value="1"/>
</dbReference>
<evidence type="ECO:0000256" key="2">
    <source>
        <dbReference type="ARBA" id="ARBA00023315"/>
    </source>
</evidence>
<accession>A0A4Y8KPC6</accession>
<comment type="caution">
    <text evidence="4">The sequence shown here is derived from an EMBL/GenBank/DDBJ whole genome shotgun (WGS) entry which is preliminary data.</text>
</comment>
<evidence type="ECO:0000259" key="3">
    <source>
        <dbReference type="PROSITE" id="PS51186"/>
    </source>
</evidence>
<dbReference type="CDD" id="cd04301">
    <property type="entry name" value="NAT_SF"/>
    <property type="match status" value="1"/>
</dbReference>
<protein>
    <submittedName>
        <fullName evidence="4">GNAT family N-acetyltransferase</fullName>
    </submittedName>
</protein>
<feature type="domain" description="N-acetyltransferase" evidence="3">
    <location>
        <begin position="7"/>
        <end position="153"/>
    </location>
</feature>
<keyword evidence="5" id="KW-1185">Reference proteome</keyword>
<dbReference type="PROSITE" id="PS51186">
    <property type="entry name" value="GNAT"/>
    <property type="match status" value="1"/>
</dbReference>
<dbReference type="InterPro" id="IPR050832">
    <property type="entry name" value="Bact_Acetyltransf"/>
</dbReference>
<organism evidence="4 5">
    <name type="scientific">Cryobacterium psychrophilum</name>
    <dbReference type="NCBI Taxonomy" id="41988"/>
    <lineage>
        <taxon>Bacteria</taxon>
        <taxon>Bacillati</taxon>
        <taxon>Actinomycetota</taxon>
        <taxon>Actinomycetes</taxon>
        <taxon>Micrococcales</taxon>
        <taxon>Microbacteriaceae</taxon>
        <taxon>Cryobacterium</taxon>
    </lineage>
</organism>
<gene>
    <name evidence="4" type="ORF">E3T53_07290</name>
</gene>